<dbReference type="AlphaFoldDB" id="A0A286H5S8"/>
<gene>
    <name evidence="1" type="ORF">SAMN06272739_3975</name>
</gene>
<keyword evidence="2" id="KW-1185">Reference proteome</keyword>
<evidence type="ECO:0000313" key="2">
    <source>
        <dbReference type="Proteomes" id="UP000219482"/>
    </source>
</evidence>
<evidence type="ECO:0000313" key="1">
    <source>
        <dbReference type="EMBL" id="SOE03052.1"/>
    </source>
</evidence>
<evidence type="ECO:0008006" key="3">
    <source>
        <dbReference type="Google" id="ProtNLM"/>
    </source>
</evidence>
<dbReference type="RefSeq" id="WP_097185644.1">
    <property type="nucleotide sequence ID" value="NZ_OCNK01000005.1"/>
</dbReference>
<dbReference type="OrthoDB" id="5982980at2"/>
<proteinExistence type="predicted"/>
<sequence>MASPLEQWSLDDLLDRYDELDLSAGDDQDADDARAAEVDRIAAELLRREPEDRGLWYDRGLLAKWRRDWPAAREFNARALELTPEDERTERPSAWNLAVAATALRDWGTARRAWAAYGLPVDPEGDEPIDGDFGPAVVRLNPPVRYIGQRDLEIDGRAGDSEVVWGRRLDPARIRITSVPLPESGHRYGDVVLHDGAPEGTRVVDGDEYPVFEEIELWERSSTPTLSVQVKGSDEDVTELRHALDLAGLPHEDWTTEVGTVCRACSDGVLDTHDHRPDVPTDGGRRLGIAGDGDEALRVVLAWLDRAPGRESEDVVLLLE</sequence>
<dbReference type="EMBL" id="OCNK01000005">
    <property type="protein sequence ID" value="SOE03052.1"/>
    <property type="molecule type" value="Genomic_DNA"/>
</dbReference>
<accession>A0A286H5S8</accession>
<organism evidence="1 2">
    <name type="scientific">Blastococcus haudaquaticus</name>
    <dbReference type="NCBI Taxonomy" id="1938745"/>
    <lineage>
        <taxon>Bacteria</taxon>
        <taxon>Bacillati</taxon>
        <taxon>Actinomycetota</taxon>
        <taxon>Actinomycetes</taxon>
        <taxon>Geodermatophilales</taxon>
        <taxon>Geodermatophilaceae</taxon>
        <taxon>Blastococcus</taxon>
    </lineage>
</organism>
<protein>
    <recommendedName>
        <fullName evidence="3">Tetratricopeptide repeat protein</fullName>
    </recommendedName>
</protein>
<reference evidence="2" key="1">
    <citation type="submission" date="2017-09" db="EMBL/GenBank/DDBJ databases">
        <authorList>
            <person name="Varghese N."/>
            <person name="Submissions S."/>
        </authorList>
    </citation>
    <scope>NUCLEOTIDE SEQUENCE [LARGE SCALE GENOMIC DNA]</scope>
    <source>
        <strain evidence="2">DSM 44270</strain>
    </source>
</reference>
<name>A0A286H5S8_9ACTN</name>
<dbReference type="Proteomes" id="UP000219482">
    <property type="component" value="Unassembled WGS sequence"/>
</dbReference>